<keyword evidence="3" id="KW-1185">Reference proteome</keyword>
<dbReference type="Proteomes" id="UP000826234">
    <property type="component" value="Unassembled WGS sequence"/>
</dbReference>
<accession>A0ABQ7SXZ4</accession>
<feature type="compositionally biased region" description="Basic and acidic residues" evidence="1">
    <location>
        <begin position="82"/>
        <end position="97"/>
    </location>
</feature>
<gene>
    <name evidence="2" type="ORF">JD844_024538</name>
</gene>
<feature type="compositionally biased region" description="Basic and acidic residues" evidence="1">
    <location>
        <begin position="106"/>
        <end position="115"/>
    </location>
</feature>
<evidence type="ECO:0000313" key="3">
    <source>
        <dbReference type="Proteomes" id="UP000826234"/>
    </source>
</evidence>
<comment type="caution">
    <text evidence="2">The sequence shown here is derived from an EMBL/GenBank/DDBJ whole genome shotgun (WGS) entry which is preliminary data.</text>
</comment>
<organism evidence="2 3">
    <name type="scientific">Phrynosoma platyrhinos</name>
    <name type="common">Desert horned lizard</name>
    <dbReference type="NCBI Taxonomy" id="52577"/>
    <lineage>
        <taxon>Eukaryota</taxon>
        <taxon>Metazoa</taxon>
        <taxon>Chordata</taxon>
        <taxon>Craniata</taxon>
        <taxon>Vertebrata</taxon>
        <taxon>Euteleostomi</taxon>
        <taxon>Lepidosauria</taxon>
        <taxon>Squamata</taxon>
        <taxon>Bifurcata</taxon>
        <taxon>Unidentata</taxon>
        <taxon>Episquamata</taxon>
        <taxon>Toxicofera</taxon>
        <taxon>Iguania</taxon>
        <taxon>Phrynosomatidae</taxon>
        <taxon>Phrynosomatinae</taxon>
        <taxon>Phrynosoma</taxon>
    </lineage>
</organism>
<protein>
    <submittedName>
        <fullName evidence="2">Uncharacterized protein</fullName>
    </submittedName>
</protein>
<proteinExistence type="predicted"/>
<feature type="compositionally biased region" description="Basic and acidic residues" evidence="1">
    <location>
        <begin position="228"/>
        <end position="244"/>
    </location>
</feature>
<feature type="compositionally biased region" description="Acidic residues" evidence="1">
    <location>
        <begin position="419"/>
        <end position="429"/>
    </location>
</feature>
<sequence>MASFKQCVTCRAKFPTSDHHEECAFCLGESHNPRTCRLCRQMTPQALKNRILKLKAALWKQSLRAHPGPSEEAQTTPTGSHPEGKPQERGRSRERSKDKSHKKRDRTKDRSEKSGKRAAKTKHLQPTPSRISPEKTRSVSPSRPPLESSPKRQSRAGGQVTPSSVSAPPATSGPLTDMGKQSSKPNTPVVCIGTESEGEAADPPALTPHSPMLSPPRVSTVQQYRASGTDEHRRRTDSESEGRRSVPPSEPVGERSTDAWLSKFPEFVFDRESGSYFLKVQPDYLKQLQPRPSSVSRRRDRISTSPSPPRYRTSKRRNISQPSGAERCRVLEAAVVRSQVNNIATNSEPRNFSFITSSERQVLSECDDEKSLEQMGFMREVDTTDFSNCGTEVNPYGSQGALSKAEERSNPESMIVGIPEEEQNSEDNDNYFKSVSNPEEVDNKLVNVDFSKADLHPPISCRNISGYDKPHWETVSEVDSLVT</sequence>
<reference evidence="2 3" key="1">
    <citation type="journal article" date="2022" name="Gigascience">
        <title>A chromosome-level genome assembly and annotation of the desert horned lizard, Phrynosoma platyrhinos, provides insight into chromosomal rearrangements among reptiles.</title>
        <authorList>
            <person name="Koochekian N."/>
            <person name="Ascanio A."/>
            <person name="Farleigh K."/>
            <person name="Card D.C."/>
            <person name="Schield D.R."/>
            <person name="Castoe T.A."/>
            <person name="Jezkova T."/>
        </authorList>
    </citation>
    <scope>NUCLEOTIDE SEQUENCE [LARGE SCALE GENOMIC DNA]</scope>
    <source>
        <strain evidence="2">NK-2021</strain>
    </source>
</reference>
<feature type="region of interest" description="Disordered" evidence="1">
    <location>
        <begin position="63"/>
        <end position="257"/>
    </location>
</feature>
<name>A0ABQ7SXZ4_PHRPL</name>
<evidence type="ECO:0000256" key="1">
    <source>
        <dbReference type="SAM" id="MobiDB-lite"/>
    </source>
</evidence>
<feature type="compositionally biased region" description="Low complexity" evidence="1">
    <location>
        <begin position="160"/>
        <end position="174"/>
    </location>
</feature>
<evidence type="ECO:0000313" key="2">
    <source>
        <dbReference type="EMBL" id="KAH0622332.1"/>
    </source>
</evidence>
<feature type="region of interest" description="Disordered" evidence="1">
    <location>
        <begin position="288"/>
        <end position="325"/>
    </location>
</feature>
<feature type="region of interest" description="Disordered" evidence="1">
    <location>
        <begin position="416"/>
        <end position="437"/>
    </location>
</feature>
<dbReference type="EMBL" id="JAIPUX010003289">
    <property type="protein sequence ID" value="KAH0622332.1"/>
    <property type="molecule type" value="Genomic_DNA"/>
</dbReference>
<feature type="compositionally biased region" description="Polar residues" evidence="1">
    <location>
        <begin position="217"/>
        <end position="226"/>
    </location>
</feature>